<name>A0A5Q2N411_9FIRM</name>
<dbReference type="Proteomes" id="UP000366051">
    <property type="component" value="Chromosome"/>
</dbReference>
<evidence type="ECO:0000313" key="2">
    <source>
        <dbReference type="Proteomes" id="UP000366051"/>
    </source>
</evidence>
<dbReference type="EMBL" id="CP045875">
    <property type="protein sequence ID" value="QGG49061.1"/>
    <property type="molecule type" value="Genomic_DNA"/>
</dbReference>
<dbReference type="KEGG" id="hcv:FTV88_2981"/>
<dbReference type="AlphaFoldDB" id="A0A5Q2N411"/>
<evidence type="ECO:0000313" key="1">
    <source>
        <dbReference type="EMBL" id="QGG49061.1"/>
    </source>
</evidence>
<reference evidence="2" key="1">
    <citation type="submission" date="2019-11" db="EMBL/GenBank/DDBJ databases">
        <title>Genome sequence of Heliorestis convoluta strain HH, an alkaliphilic and minimalistic phototrophic bacterium from a soda lake in Egypt.</title>
        <authorList>
            <person name="Dewey E.D."/>
            <person name="Stokes L.M."/>
            <person name="Burchell B.M."/>
            <person name="Shaffer K.N."/>
            <person name="Huntington A.M."/>
            <person name="Baker J.M."/>
            <person name="Nadendla S."/>
            <person name="Giglio M.G."/>
            <person name="Touchman J.W."/>
            <person name="Blankenship R.E."/>
            <person name="Madigan M.T."/>
            <person name="Sattley W.M."/>
        </authorList>
    </citation>
    <scope>NUCLEOTIDE SEQUENCE [LARGE SCALE GENOMIC DNA]</scope>
    <source>
        <strain evidence="2">HH</strain>
    </source>
</reference>
<organism evidence="1 2">
    <name type="scientific">Heliorestis convoluta</name>
    <dbReference type="NCBI Taxonomy" id="356322"/>
    <lineage>
        <taxon>Bacteria</taxon>
        <taxon>Bacillati</taxon>
        <taxon>Bacillota</taxon>
        <taxon>Clostridia</taxon>
        <taxon>Eubacteriales</taxon>
        <taxon>Heliobacteriaceae</taxon>
        <taxon>Heliorestis</taxon>
    </lineage>
</organism>
<protein>
    <submittedName>
        <fullName evidence="1">Uncharacterized protein</fullName>
    </submittedName>
</protein>
<proteinExistence type="predicted"/>
<keyword evidence="2" id="KW-1185">Reference proteome</keyword>
<gene>
    <name evidence="1" type="ORF">FTV88_2981</name>
</gene>
<sequence>MHCSILEKDMQQLFFKCYAGLVFFNGDFDHCSKPLDSLINL</sequence>
<accession>A0A5Q2N411</accession>